<reference evidence="5 6" key="1">
    <citation type="submission" date="2019-03" db="EMBL/GenBank/DDBJ databases">
        <authorList>
            <person name="Gaulin E."/>
            <person name="Dumas B."/>
        </authorList>
    </citation>
    <scope>NUCLEOTIDE SEQUENCE [LARGE SCALE GENOMIC DNA]</scope>
    <source>
        <strain evidence="5">CBS 568.67</strain>
    </source>
</reference>
<gene>
    <name evidence="5" type="primary">Aste57867_11406</name>
    <name evidence="4" type="ORF">As57867_011364</name>
    <name evidence="5" type="ORF">ASTE57867_11406</name>
</gene>
<dbReference type="InterPro" id="IPR011990">
    <property type="entry name" value="TPR-like_helical_dom_sf"/>
</dbReference>
<evidence type="ECO:0000313" key="5">
    <source>
        <dbReference type="EMBL" id="VFT88267.1"/>
    </source>
</evidence>
<feature type="transmembrane region" description="Helical" evidence="3">
    <location>
        <begin position="291"/>
        <end position="314"/>
    </location>
</feature>
<dbReference type="GO" id="GO:0000030">
    <property type="term" value="F:mannosyltransferase activity"/>
    <property type="evidence" value="ECO:0007669"/>
    <property type="project" value="TreeGrafter"/>
</dbReference>
<protein>
    <submittedName>
        <fullName evidence="5">Aste57867_11406 protein</fullName>
    </submittedName>
</protein>
<dbReference type="InterPro" id="IPR052346">
    <property type="entry name" value="O-mannosyl-transferase_TMTC"/>
</dbReference>
<feature type="transmembrane region" description="Helical" evidence="3">
    <location>
        <begin position="12"/>
        <end position="31"/>
    </location>
</feature>
<proteinExistence type="predicted"/>
<feature type="transmembrane region" description="Helical" evidence="3">
    <location>
        <begin position="184"/>
        <end position="206"/>
    </location>
</feature>
<feature type="transmembrane region" description="Helical" evidence="3">
    <location>
        <begin position="321"/>
        <end position="341"/>
    </location>
</feature>
<feature type="transmembrane region" description="Helical" evidence="3">
    <location>
        <begin position="155"/>
        <end position="172"/>
    </location>
</feature>
<sequence>MGAQVPTRSSQYLHVGMWVLACCIHTAPLWVGTWEFIFSFDDGANFIENLMIQELSGANFALMVTSVRINVYEPLAWFLKALVYAVSGMNSQSVRWVSALLHWSACAILSLATSTLLQQVHPPGTPSFDIESSLAAILFAAHPIHVEVFMWPSAQPYPLAMLFTSICLWTYLQPMRWIRPLSAVAYLCAVLSKSIALFVPVSLVLLDIVCGKFPFRLNYLRTISPFVVLSIAMLVVIVVANRDGASADVDTLYLTPTERLAKLALVLVWPVQLFLWPTALRPHYPVREVDMTLLGNPTCTLSCILVLVLVPVGIGLTPRPMAFTAAYVTYVTMVLPTSGLIQHGMVSLTADRYAYFPTIVFVPLVALGLRHVTKHPKRRFGLAAVGFVMWTNLATRQMHHWRDEEGLWLYTLQQDPTDWRILDQLAEFYLHHNRNADALPLMEQAMWYGPTRGFKAALFQAKQRMFLNRIDQGCAIYDALLQEHPASPQVYNNVAVCRLYGGDHDIARTLWLHAIQLETETVIQGSSIPRHNFNQLEAFTTQIPRPGFKAQLMW</sequence>
<dbReference type="AlphaFoldDB" id="A0A485KTB5"/>
<dbReference type="GO" id="GO:0005783">
    <property type="term" value="C:endoplasmic reticulum"/>
    <property type="evidence" value="ECO:0007669"/>
    <property type="project" value="TreeGrafter"/>
</dbReference>
<dbReference type="GO" id="GO:0035269">
    <property type="term" value="P:protein O-linked glycosylation via mannose"/>
    <property type="evidence" value="ECO:0007669"/>
    <property type="project" value="TreeGrafter"/>
</dbReference>
<dbReference type="EMBL" id="VJMH01005279">
    <property type="protein sequence ID" value="KAF0697953.1"/>
    <property type="molecule type" value="Genomic_DNA"/>
</dbReference>
<evidence type="ECO:0000313" key="6">
    <source>
        <dbReference type="Proteomes" id="UP000332933"/>
    </source>
</evidence>
<feature type="transmembrane region" description="Helical" evidence="3">
    <location>
        <begin position="353"/>
        <end position="372"/>
    </location>
</feature>
<keyword evidence="3" id="KW-0812">Transmembrane</keyword>
<keyword evidence="3" id="KW-0472">Membrane</keyword>
<dbReference type="Gene3D" id="1.25.40.10">
    <property type="entry name" value="Tetratricopeptide repeat domain"/>
    <property type="match status" value="1"/>
</dbReference>
<dbReference type="PANTHER" id="PTHR44227">
    <property type="match status" value="1"/>
</dbReference>
<feature type="transmembrane region" description="Helical" evidence="3">
    <location>
        <begin position="260"/>
        <end position="279"/>
    </location>
</feature>
<evidence type="ECO:0000256" key="3">
    <source>
        <dbReference type="SAM" id="Phobius"/>
    </source>
</evidence>
<organism evidence="5 6">
    <name type="scientific">Aphanomyces stellatus</name>
    <dbReference type="NCBI Taxonomy" id="120398"/>
    <lineage>
        <taxon>Eukaryota</taxon>
        <taxon>Sar</taxon>
        <taxon>Stramenopiles</taxon>
        <taxon>Oomycota</taxon>
        <taxon>Saprolegniomycetes</taxon>
        <taxon>Saprolegniales</taxon>
        <taxon>Verrucalvaceae</taxon>
        <taxon>Aphanomyces</taxon>
    </lineage>
</organism>
<evidence type="ECO:0000313" key="4">
    <source>
        <dbReference type="EMBL" id="KAF0697953.1"/>
    </source>
</evidence>
<feature type="transmembrane region" description="Helical" evidence="3">
    <location>
        <begin position="218"/>
        <end position="240"/>
    </location>
</feature>
<keyword evidence="3" id="KW-1133">Transmembrane helix</keyword>
<dbReference type="PANTHER" id="PTHR44227:SF3">
    <property type="entry name" value="PROTEIN O-MANNOSYL-TRANSFERASE TMTC4"/>
    <property type="match status" value="1"/>
</dbReference>
<evidence type="ECO:0000256" key="2">
    <source>
        <dbReference type="ARBA" id="ARBA00022803"/>
    </source>
</evidence>
<name>A0A485KTB5_9STRA</name>
<dbReference type="SUPFAM" id="SSF48452">
    <property type="entry name" value="TPR-like"/>
    <property type="match status" value="1"/>
</dbReference>
<keyword evidence="1" id="KW-0677">Repeat</keyword>
<dbReference type="GO" id="GO:0030968">
    <property type="term" value="P:endoplasmic reticulum unfolded protein response"/>
    <property type="evidence" value="ECO:0007669"/>
    <property type="project" value="TreeGrafter"/>
</dbReference>
<dbReference type="OrthoDB" id="195091at2759"/>
<dbReference type="Proteomes" id="UP000332933">
    <property type="component" value="Unassembled WGS sequence"/>
</dbReference>
<accession>A0A485KTB5</accession>
<keyword evidence="6" id="KW-1185">Reference proteome</keyword>
<reference evidence="4" key="2">
    <citation type="submission" date="2019-06" db="EMBL/GenBank/DDBJ databases">
        <title>Genomics analysis of Aphanomyces spp. identifies a new class of oomycete effector associated with host adaptation.</title>
        <authorList>
            <person name="Gaulin E."/>
        </authorList>
    </citation>
    <scope>NUCLEOTIDE SEQUENCE</scope>
    <source>
        <strain evidence="4">CBS 578.67</strain>
    </source>
</reference>
<dbReference type="EMBL" id="CAADRA010005300">
    <property type="protein sequence ID" value="VFT88267.1"/>
    <property type="molecule type" value="Genomic_DNA"/>
</dbReference>
<keyword evidence="2" id="KW-0802">TPR repeat</keyword>
<evidence type="ECO:0000256" key="1">
    <source>
        <dbReference type="ARBA" id="ARBA00022737"/>
    </source>
</evidence>